<dbReference type="Proteomes" id="UP001148125">
    <property type="component" value="Unassembled WGS sequence"/>
</dbReference>
<evidence type="ECO:0000313" key="4">
    <source>
        <dbReference type="Proteomes" id="UP001148125"/>
    </source>
</evidence>
<dbReference type="SUPFAM" id="SSF82771">
    <property type="entry name" value="GIY-YIG endonuclease"/>
    <property type="match status" value="1"/>
</dbReference>
<protein>
    <submittedName>
        <fullName evidence="3">GIY-YIG nuclease family protein</fullName>
    </submittedName>
</protein>
<dbReference type="Gene3D" id="3.40.1440.10">
    <property type="entry name" value="GIY-YIG endonuclease"/>
    <property type="match status" value="1"/>
</dbReference>
<comment type="caution">
    <text evidence="3">The sequence shown here is derived from an EMBL/GenBank/DDBJ whole genome shotgun (WGS) entry which is preliminary data.</text>
</comment>
<dbReference type="CDD" id="cd10456">
    <property type="entry name" value="GIY-YIG_UPF0213"/>
    <property type="match status" value="1"/>
</dbReference>
<gene>
    <name evidence="3" type="ORF">N7Z68_22015</name>
</gene>
<dbReference type="InterPro" id="IPR035901">
    <property type="entry name" value="GIY-YIG_endonuc_sf"/>
</dbReference>
<dbReference type="PANTHER" id="PTHR34477">
    <property type="entry name" value="UPF0213 PROTEIN YHBQ"/>
    <property type="match status" value="1"/>
</dbReference>
<dbReference type="InterPro" id="IPR050190">
    <property type="entry name" value="UPF0213_domain"/>
</dbReference>
<sequence>MIRCQDDSLYTGYTNNIERRIQMHEAGKGAKYTRGKGPFVLEFCQEYLTKKEAMQSEYAIKQLSKRDKERLIQEGKLNDVAAKEL</sequence>
<dbReference type="PANTHER" id="PTHR34477:SF1">
    <property type="entry name" value="UPF0213 PROTEIN YHBQ"/>
    <property type="match status" value="1"/>
</dbReference>
<proteinExistence type="inferred from homology"/>
<accession>A0ABT5VL36</accession>
<dbReference type="InterPro" id="IPR000305">
    <property type="entry name" value="GIY-YIG_endonuc"/>
</dbReference>
<feature type="domain" description="GIY-YIG" evidence="2">
    <location>
        <begin position="1"/>
        <end position="70"/>
    </location>
</feature>
<keyword evidence="4" id="KW-1185">Reference proteome</keyword>
<evidence type="ECO:0000259" key="2">
    <source>
        <dbReference type="PROSITE" id="PS50164"/>
    </source>
</evidence>
<organism evidence="3 4">
    <name type="scientific">Alkalihalobacterium chitinilyticum</name>
    <dbReference type="NCBI Taxonomy" id="2980103"/>
    <lineage>
        <taxon>Bacteria</taxon>
        <taxon>Bacillati</taxon>
        <taxon>Bacillota</taxon>
        <taxon>Bacilli</taxon>
        <taxon>Bacillales</taxon>
        <taxon>Bacillaceae</taxon>
        <taxon>Alkalihalobacterium</taxon>
    </lineage>
</organism>
<reference evidence="3" key="1">
    <citation type="submission" date="2024-05" db="EMBL/GenBank/DDBJ databases">
        <title>Alkalihalobacillus sp. strain MEB203 novel alkaliphilic bacterium from Lonar Lake, India.</title>
        <authorList>
            <person name="Joshi A."/>
            <person name="Thite S."/>
            <person name="Mengade P."/>
        </authorList>
    </citation>
    <scope>NUCLEOTIDE SEQUENCE</scope>
    <source>
        <strain evidence="3">MEB 203</strain>
    </source>
</reference>
<evidence type="ECO:0000313" key="3">
    <source>
        <dbReference type="EMBL" id="MDE5416012.1"/>
    </source>
</evidence>
<name>A0ABT5VL36_9BACI</name>
<dbReference type="PROSITE" id="PS50164">
    <property type="entry name" value="GIY_YIG"/>
    <property type="match status" value="1"/>
</dbReference>
<evidence type="ECO:0000256" key="1">
    <source>
        <dbReference type="ARBA" id="ARBA00007435"/>
    </source>
</evidence>
<comment type="similarity">
    <text evidence="1">Belongs to the UPF0213 family.</text>
</comment>
<dbReference type="EMBL" id="JAOTPO010000024">
    <property type="protein sequence ID" value="MDE5416012.1"/>
    <property type="molecule type" value="Genomic_DNA"/>
</dbReference>
<dbReference type="Pfam" id="PF01541">
    <property type="entry name" value="GIY-YIG"/>
    <property type="match status" value="1"/>
</dbReference>